<dbReference type="InterPro" id="IPR002347">
    <property type="entry name" value="SDR_fam"/>
</dbReference>
<dbReference type="PANTHER" id="PTHR43391">
    <property type="entry name" value="RETINOL DEHYDROGENASE-RELATED"/>
    <property type="match status" value="1"/>
</dbReference>
<name>A0A8J8B4W6_9FIRM</name>
<dbReference type="Proteomes" id="UP000675664">
    <property type="component" value="Unassembled WGS sequence"/>
</dbReference>
<evidence type="ECO:0000256" key="3">
    <source>
        <dbReference type="RuleBase" id="RU000363"/>
    </source>
</evidence>
<comment type="caution">
    <text evidence="4">The sequence shown here is derived from an EMBL/GenBank/DDBJ whole genome shotgun (WGS) entry which is preliminary data.</text>
</comment>
<accession>A0A8J8B4W6</accession>
<comment type="similarity">
    <text evidence="1 3">Belongs to the short-chain dehydrogenases/reductases (SDR) family.</text>
</comment>
<gene>
    <name evidence="4" type="ORF">KCX82_17870</name>
</gene>
<dbReference type="AlphaFoldDB" id="A0A8J8B4W6"/>
<dbReference type="PRINTS" id="PR00080">
    <property type="entry name" value="SDRFAMILY"/>
</dbReference>
<dbReference type="GO" id="GO:0016491">
    <property type="term" value="F:oxidoreductase activity"/>
    <property type="evidence" value="ECO:0007669"/>
    <property type="project" value="UniProtKB-KW"/>
</dbReference>
<evidence type="ECO:0000256" key="1">
    <source>
        <dbReference type="ARBA" id="ARBA00006484"/>
    </source>
</evidence>
<dbReference type="Pfam" id="PF00106">
    <property type="entry name" value="adh_short"/>
    <property type="match status" value="1"/>
</dbReference>
<sequence>MKDFKGKVAVITGAGNGFGVEIAKECAIRNMKMVLVDIEGEDVERTKKLVESMGAVAVSLTADVSLLEEVKKMVDITIENFGQIDLLFNNAGVAIPGYIWELPMRDWDWIVSINVMSQVYAMNLAIPIMLKQGTPCHIINTASVAGLITSDGMPAYHTTKHASVALSESVSYDLQKINANIKVSVLCPGFVQTDLHHYEKHRPERFSAVEDPYYQSDSFKMHQAIAEHVVTTGIPVDSIGMSVFNAIEDEDFYILTHPIYSTLIGKRVKDMLEGKGPDLKALRG</sequence>
<protein>
    <submittedName>
        <fullName evidence="4">SDR family NAD(P)-dependent oxidoreductase</fullName>
    </submittedName>
</protein>
<dbReference type="CDD" id="cd05233">
    <property type="entry name" value="SDR_c"/>
    <property type="match status" value="1"/>
</dbReference>
<dbReference type="PANTHER" id="PTHR43391:SF26">
    <property type="entry name" value="BLL7251 PROTEIN"/>
    <property type="match status" value="1"/>
</dbReference>
<evidence type="ECO:0000313" key="4">
    <source>
        <dbReference type="EMBL" id="MBR0599755.1"/>
    </source>
</evidence>
<dbReference type="EMBL" id="JAGSND010000016">
    <property type="protein sequence ID" value="MBR0599755.1"/>
    <property type="molecule type" value="Genomic_DNA"/>
</dbReference>
<organism evidence="4 5">
    <name type="scientific">Sinanaerobacter chloroacetimidivorans</name>
    <dbReference type="NCBI Taxonomy" id="2818044"/>
    <lineage>
        <taxon>Bacteria</taxon>
        <taxon>Bacillati</taxon>
        <taxon>Bacillota</taxon>
        <taxon>Clostridia</taxon>
        <taxon>Peptostreptococcales</taxon>
        <taxon>Anaerovoracaceae</taxon>
        <taxon>Sinanaerobacter</taxon>
    </lineage>
</organism>
<dbReference type="Gene3D" id="3.40.50.720">
    <property type="entry name" value="NAD(P)-binding Rossmann-like Domain"/>
    <property type="match status" value="1"/>
</dbReference>
<keyword evidence="2" id="KW-0560">Oxidoreductase</keyword>
<dbReference type="RefSeq" id="WP_227019883.1">
    <property type="nucleotide sequence ID" value="NZ_JAGSND010000016.1"/>
</dbReference>
<dbReference type="InterPro" id="IPR036291">
    <property type="entry name" value="NAD(P)-bd_dom_sf"/>
</dbReference>
<evidence type="ECO:0000256" key="2">
    <source>
        <dbReference type="ARBA" id="ARBA00023002"/>
    </source>
</evidence>
<dbReference type="SUPFAM" id="SSF51735">
    <property type="entry name" value="NAD(P)-binding Rossmann-fold domains"/>
    <property type="match status" value="1"/>
</dbReference>
<reference evidence="4" key="2">
    <citation type="submission" date="2021-04" db="EMBL/GenBank/DDBJ databases">
        <authorList>
            <person name="Liu J."/>
        </authorList>
    </citation>
    <scope>NUCLEOTIDE SEQUENCE</scope>
    <source>
        <strain evidence="4">BAD-6</strain>
    </source>
</reference>
<proteinExistence type="inferred from homology"/>
<keyword evidence="5" id="KW-1185">Reference proteome</keyword>
<evidence type="ECO:0000313" key="5">
    <source>
        <dbReference type="Proteomes" id="UP000675664"/>
    </source>
</evidence>
<reference evidence="4" key="1">
    <citation type="submission" date="2021-04" db="EMBL/GenBank/DDBJ databases">
        <title>Sinoanaerobacter chloroacetimidivorans sp. nov., an obligate anaerobic bacterium isolated from anaerobic sludge.</title>
        <authorList>
            <person name="Bao Y."/>
        </authorList>
    </citation>
    <scope>NUCLEOTIDE SEQUENCE</scope>
    <source>
        <strain evidence="4">BAD-6</strain>
    </source>
</reference>
<dbReference type="PRINTS" id="PR00081">
    <property type="entry name" value="GDHRDH"/>
</dbReference>